<dbReference type="OrthoDB" id="5966662at2"/>
<evidence type="ECO:0008006" key="4">
    <source>
        <dbReference type="Google" id="ProtNLM"/>
    </source>
</evidence>
<evidence type="ECO:0000313" key="2">
    <source>
        <dbReference type="EMBL" id="SJN35136.1"/>
    </source>
</evidence>
<accession>A0A1R4JSY4</accession>
<evidence type="ECO:0000313" key="3">
    <source>
        <dbReference type="Proteomes" id="UP000188342"/>
    </source>
</evidence>
<keyword evidence="1" id="KW-1133">Transmembrane helix</keyword>
<dbReference type="Proteomes" id="UP000188342">
    <property type="component" value="Unassembled WGS sequence"/>
</dbReference>
<proteinExistence type="predicted"/>
<dbReference type="EMBL" id="FUKQ01000035">
    <property type="protein sequence ID" value="SJN35136.1"/>
    <property type="molecule type" value="Genomic_DNA"/>
</dbReference>
<reference evidence="2 3" key="1">
    <citation type="submission" date="2017-02" db="EMBL/GenBank/DDBJ databases">
        <authorList>
            <person name="Peterson S.W."/>
        </authorList>
    </citation>
    <scope>NUCLEOTIDE SEQUENCE [LARGE SCALE GENOMIC DNA]</scope>
    <source>
        <strain evidence="2 3">LSP_Lj1</strain>
    </source>
</reference>
<keyword evidence="3" id="KW-1185">Reference proteome</keyword>
<dbReference type="InterPro" id="IPR021215">
    <property type="entry name" value="DUF2752"/>
</dbReference>
<evidence type="ECO:0000256" key="1">
    <source>
        <dbReference type="SAM" id="Phobius"/>
    </source>
</evidence>
<feature type="transmembrane region" description="Helical" evidence="1">
    <location>
        <begin position="20"/>
        <end position="40"/>
    </location>
</feature>
<protein>
    <recommendedName>
        <fullName evidence="4">DUF2752 domain-containing protein</fullName>
    </recommendedName>
</protein>
<gene>
    <name evidence="2" type="ORF">FM114_09365</name>
</gene>
<feature type="transmembrane region" description="Helical" evidence="1">
    <location>
        <begin position="120"/>
        <end position="138"/>
    </location>
</feature>
<name>A0A1R4JSY4_9ACTN</name>
<keyword evidence="1" id="KW-0812">Transmembrane</keyword>
<sequence length="139" mass="14513">MGSMEPTANAPTDFDPRRGLRGLALLGLVGLGQISLVFVLGRGVACPLREATGLLCPICGTTTAVRHLLQGDVGAAWGANPFTMLIALALALCAVCWLVEVAGGPATRPPRRLRPLTFERVSLAMAGPAVLFAILRNLL</sequence>
<dbReference type="STRING" id="1255658.FM114_09365"/>
<keyword evidence="1" id="KW-0472">Membrane</keyword>
<dbReference type="Pfam" id="PF10825">
    <property type="entry name" value="DUF2752"/>
    <property type="match status" value="1"/>
</dbReference>
<organism evidence="2 3">
    <name type="scientific">Luteococcus japonicus LSP_Lj1</name>
    <dbReference type="NCBI Taxonomy" id="1255658"/>
    <lineage>
        <taxon>Bacteria</taxon>
        <taxon>Bacillati</taxon>
        <taxon>Actinomycetota</taxon>
        <taxon>Actinomycetes</taxon>
        <taxon>Propionibacteriales</taxon>
        <taxon>Propionibacteriaceae</taxon>
        <taxon>Luteococcus</taxon>
    </lineage>
</organism>
<feature type="transmembrane region" description="Helical" evidence="1">
    <location>
        <begin position="81"/>
        <end position="99"/>
    </location>
</feature>
<dbReference type="AlphaFoldDB" id="A0A1R4JSY4"/>